<accession>A0ABP3Z3L2</accession>
<evidence type="ECO:0000313" key="2">
    <source>
        <dbReference type="EMBL" id="GAA0914550.1"/>
    </source>
</evidence>
<evidence type="ECO:0000313" key="3">
    <source>
        <dbReference type="Proteomes" id="UP001501578"/>
    </source>
</evidence>
<sequence length="78" mass="8960">MRDLQWRKSRRSGSNGGDCVEVAVLTEPEETLTHKSEEDLLFVLRDSKDPQGPRLFFTSSEWDAFLLGVKDGEFDDLR</sequence>
<comment type="caution">
    <text evidence="2">The sequence shown here is derived from an EMBL/GenBank/DDBJ whole genome shotgun (WGS) entry which is preliminary data.</text>
</comment>
<protein>
    <submittedName>
        <fullName evidence="2">DUF397 domain-containing protein</fullName>
    </submittedName>
</protein>
<name>A0ABP3Z3L2_9ACTN</name>
<dbReference type="RefSeq" id="WP_343948309.1">
    <property type="nucleotide sequence ID" value="NZ_BAAAHQ010000002.1"/>
</dbReference>
<keyword evidence="3" id="KW-1185">Reference proteome</keyword>
<dbReference type="InterPro" id="IPR007278">
    <property type="entry name" value="DUF397"/>
</dbReference>
<gene>
    <name evidence="2" type="ORF">GCM10009560_08090</name>
</gene>
<organism evidence="2 3">
    <name type="scientific">Nonomuraea longicatena</name>
    <dbReference type="NCBI Taxonomy" id="83682"/>
    <lineage>
        <taxon>Bacteria</taxon>
        <taxon>Bacillati</taxon>
        <taxon>Actinomycetota</taxon>
        <taxon>Actinomycetes</taxon>
        <taxon>Streptosporangiales</taxon>
        <taxon>Streptosporangiaceae</taxon>
        <taxon>Nonomuraea</taxon>
    </lineage>
</organism>
<feature type="domain" description="DUF397" evidence="1">
    <location>
        <begin position="4"/>
        <end position="70"/>
    </location>
</feature>
<proteinExistence type="predicted"/>
<dbReference type="Proteomes" id="UP001501578">
    <property type="component" value="Unassembled WGS sequence"/>
</dbReference>
<dbReference type="Pfam" id="PF04149">
    <property type="entry name" value="DUF397"/>
    <property type="match status" value="1"/>
</dbReference>
<evidence type="ECO:0000259" key="1">
    <source>
        <dbReference type="Pfam" id="PF04149"/>
    </source>
</evidence>
<dbReference type="EMBL" id="BAAAHQ010000002">
    <property type="protein sequence ID" value="GAA0914550.1"/>
    <property type="molecule type" value="Genomic_DNA"/>
</dbReference>
<reference evidence="3" key="1">
    <citation type="journal article" date="2019" name="Int. J. Syst. Evol. Microbiol.">
        <title>The Global Catalogue of Microorganisms (GCM) 10K type strain sequencing project: providing services to taxonomists for standard genome sequencing and annotation.</title>
        <authorList>
            <consortium name="The Broad Institute Genomics Platform"/>
            <consortium name="The Broad Institute Genome Sequencing Center for Infectious Disease"/>
            <person name="Wu L."/>
            <person name="Ma J."/>
        </authorList>
    </citation>
    <scope>NUCLEOTIDE SEQUENCE [LARGE SCALE GENOMIC DNA]</scope>
    <source>
        <strain evidence="3">JCM 11136</strain>
    </source>
</reference>